<dbReference type="PROSITE" id="PS00012">
    <property type="entry name" value="PHOSPHOPANTETHEINE"/>
    <property type="match status" value="1"/>
</dbReference>
<dbReference type="PANTHER" id="PTHR45527:SF10">
    <property type="entry name" value="PYOCHELIN SYNTHASE PCHF"/>
    <property type="match status" value="1"/>
</dbReference>
<dbReference type="InterPro" id="IPR010071">
    <property type="entry name" value="AA_adenyl_dom"/>
</dbReference>
<feature type="domain" description="Carrier" evidence="6">
    <location>
        <begin position="1"/>
        <end position="75"/>
    </location>
</feature>
<dbReference type="Gene3D" id="3.30.559.30">
    <property type="entry name" value="Nonribosomal peptide synthetase, condensation domain"/>
    <property type="match status" value="2"/>
</dbReference>
<protein>
    <submittedName>
        <fullName evidence="7">Amino acid adenylation domain-containing protein</fullName>
    </submittedName>
</protein>
<dbReference type="InterPro" id="IPR023213">
    <property type="entry name" value="CAT-like_dom_sf"/>
</dbReference>
<dbReference type="Gene3D" id="1.10.1200.10">
    <property type="entry name" value="ACP-like"/>
    <property type="match status" value="3"/>
</dbReference>
<comment type="caution">
    <text evidence="7">The sequence shown here is derived from an EMBL/GenBank/DDBJ whole genome shotgun (WGS) entry which is preliminary data.</text>
</comment>
<dbReference type="InterPro" id="IPR042099">
    <property type="entry name" value="ANL_N_sf"/>
</dbReference>
<dbReference type="Gene3D" id="3.40.50.12780">
    <property type="entry name" value="N-terminal domain of ligase-like"/>
    <property type="match status" value="2"/>
</dbReference>
<gene>
    <name evidence="7" type="ORF">SAMN06295949_109118</name>
</gene>
<dbReference type="Pfam" id="PF00668">
    <property type="entry name" value="Condensation"/>
    <property type="match status" value="2"/>
</dbReference>
<evidence type="ECO:0000256" key="2">
    <source>
        <dbReference type="ARBA" id="ARBA00004924"/>
    </source>
</evidence>
<dbReference type="Gene3D" id="3.30.300.30">
    <property type="match status" value="2"/>
</dbReference>
<dbReference type="InterPro" id="IPR006162">
    <property type="entry name" value="Ppantetheine_attach_site"/>
</dbReference>
<keyword evidence="8" id="KW-1185">Reference proteome</keyword>
<dbReference type="SUPFAM" id="SSF56801">
    <property type="entry name" value="Acetyl-CoA synthetase-like"/>
    <property type="match status" value="2"/>
</dbReference>
<comment type="pathway">
    <text evidence="2">Siderophore biosynthesis.</text>
</comment>
<dbReference type="RefSeq" id="WP_089391360.1">
    <property type="nucleotide sequence ID" value="NZ_FZPC01000009.1"/>
</dbReference>
<dbReference type="InterPro" id="IPR020845">
    <property type="entry name" value="AMP-binding_CS"/>
</dbReference>
<evidence type="ECO:0000256" key="1">
    <source>
        <dbReference type="ARBA" id="ARBA00001957"/>
    </source>
</evidence>
<dbReference type="InterPro" id="IPR036736">
    <property type="entry name" value="ACP-like_sf"/>
</dbReference>
<proteinExistence type="predicted"/>
<dbReference type="InterPro" id="IPR020806">
    <property type="entry name" value="PKS_PP-bd"/>
</dbReference>
<organism evidence="7 8">
    <name type="scientific">Pseudomonas delhiensis</name>
    <dbReference type="NCBI Taxonomy" id="366289"/>
    <lineage>
        <taxon>Bacteria</taxon>
        <taxon>Pseudomonadati</taxon>
        <taxon>Pseudomonadota</taxon>
        <taxon>Gammaproteobacteria</taxon>
        <taxon>Pseudomonadales</taxon>
        <taxon>Pseudomonadaceae</taxon>
        <taxon>Pseudomonas</taxon>
    </lineage>
</organism>
<evidence type="ECO:0000313" key="7">
    <source>
        <dbReference type="EMBL" id="SNS90009.1"/>
    </source>
</evidence>
<dbReference type="SUPFAM" id="SSF52777">
    <property type="entry name" value="CoA-dependent acyltransferases"/>
    <property type="match status" value="4"/>
</dbReference>
<dbReference type="InterPro" id="IPR009081">
    <property type="entry name" value="PP-bd_ACP"/>
</dbReference>
<dbReference type="EMBL" id="FZPC01000009">
    <property type="protein sequence ID" value="SNS90009.1"/>
    <property type="molecule type" value="Genomic_DNA"/>
</dbReference>
<evidence type="ECO:0000256" key="3">
    <source>
        <dbReference type="ARBA" id="ARBA00022450"/>
    </source>
</evidence>
<evidence type="ECO:0000313" key="8">
    <source>
        <dbReference type="Proteomes" id="UP000198309"/>
    </source>
</evidence>
<comment type="cofactor">
    <cofactor evidence="1">
        <name>pantetheine 4'-phosphate</name>
        <dbReference type="ChEBI" id="CHEBI:47942"/>
    </cofactor>
</comment>
<dbReference type="InterPro" id="IPR001242">
    <property type="entry name" value="Condensation_dom"/>
</dbReference>
<dbReference type="SMART" id="SM00823">
    <property type="entry name" value="PKS_PP"/>
    <property type="match status" value="1"/>
</dbReference>
<dbReference type="InterPro" id="IPR045851">
    <property type="entry name" value="AMP-bd_C_sf"/>
</dbReference>
<dbReference type="InterPro" id="IPR000873">
    <property type="entry name" value="AMP-dep_synth/lig_dom"/>
</dbReference>
<sequence length="2147" mass="238511">MSTLHATLLRQQIRALLPQGELLDDSANLIERGLDSLHLMRLVNEWRQAGAQVTFAELIEQPFLEHWLPLLTKTSGIPVALLPLPRDEPPPQAPFALTDVQHAYWIGRGDEQLLGGVGCHAYLEFDGATLQPRCLATAWQEVQQWHGMLRARFDDEGRQQVLERGQSRLRVQDLRQLDEATVQQALVATRERLSHRRLAVERGEVAGLELSLLPTGACRLHFDIDLLVADVHSLHLILRDLATRYRGEALPEAGRDWYFARYLAVRPAPSASSALYWQARLDQLPAGPELPLARPPESIEQVRFSRRQQRLSVEVWTRLREQAARHCVTPAMLLAGCFAQVLGRWSRVPHFLLNLPLFDRQGGQPTLDQVVADFTNLLLLEVDLRKPGTFAEQLKRLQTQFHRDMAHADYSGVQVQRDLAQRHDGQRSFSPVVFACNLGTPLLDPADADVLGRLNYMISQTPQVWLDHQVYEEDGTLLLAWDAQDTLFPEGLLDAMFGTYIDLLHDLQGPAAWDSPVLPDLPEEQQALRQRVNATQAKIPVRTLLEAPFAIAGERLALIDGERRLSYTALRDGTLRIASYLLEQGIQPGDAVGVCLPRGSDAVIALFGVLAAGACYVPISPGQPPARRERIAQRANIRSLIDMELLQQALDYVPLSAPVYVDPQSPAYVIFTSGSTGEPKGVQVSHRAACNTLDDLNQRFAVGPEDRVLAVSALDFDLSVHDLFGVLAAGGSVVLLDEQQRRDATAWLRLIQQHQVTLWNSVPLLLDMLLTVAESDGRTLPLRLAYLSGDWIGLDLPARLDAATAGGCRLIAMGGATEAAIWSNWQPVTLPLPEHWTSIPYGTPLANQCFRVVDSLGRDCPDWVSGELWIGGVGVADGYRGSEQLSAERFVQHEGQRWYRTGDMGRYWPDGCLEFLGRRDQQVKVRGHRIELGEVESALLTLPEVRQVVVLATGKPLRLMAAVVGSIDCSDDLCQHLAQQLPEYMLPSQWLLLPSLPLSANGKLDRQQLLQLAEQQAPQTDQQRQPPCGEVEQRVAAIWRELLHCPQVHRQDDFFRLGGDSLLATRCSTRLRREGLASNHSLRQLFATPRLADFAATLLPVGAPPTLQVVPDLANRYRGFPLTEVQQAYWRGQSQDLPLSCGTTYLIELDGERLDVPRFERAWQRLVQRHEMLRAELLDDDRQVILQQVPPVQVQQHWLKCGDAETARQQLAKLWAQRPRQRRSWPLFEVHAVNYTGQRCRLGLFFNYLTLDGLSIKLLLGELAQLYTEPDHPLSPIGLSFRDYVLQVQPSPEQLEQAHAYWRERLDDLPGPPTLPLRCSPQSLEETSFSRREFRLEANQWQALRQRARESGITASVLLLSVYAQVLARWSNGHAHTLNLTLFDRQDIHPDIGRVLGDFTSLVPVSFYPEVGRSFLLQAQQIQAQIADVLQHAACSSIWVQRQRAHRVGPQAAALPVVFTSTLGLADDLLGELPEDFPDIVPGGLSETPQVWLDHQLYEHRGALVLCWDAVDALFPEGLLDASFATYTEALVRLIDADWQYPLALPLPPMQAAVRRQVNATARPIAPRTLLSAPFAMSAERLALIDGESRLSYGQLREAALRVAAGLLAQGVKPGEAVGVCLPRGSDAVIALFGVLAAGACYVPIGIAQPTARRKRIEQRATIRYTLDTQQLPQLLAQAPLSAPVDVSVDSPAYVIFTSGSTGEPKGVQVSHRAACNTLDDLNQRFAVGPEDRVLAVSALDFDLSVHDLFGVLAAGGSVVLLDEQQRRDATAWLRLIQQHQVTLWNSVPLLLDMLLTVAESDGRTLPLRLAYLSGDWIGLDLPARLDAATAGGCRLIAMGGATEAAIWSNWQPVTLPLPEHWTSIPYGTPLANQCFRVVDSLGRDCPDWVSGELWIGGVGVADGYRGSEQLSAERFVQHEGQRWYRTGDMGRYWPDGCLEFLGRRDQQVKLRGHRIELGEVESALLALPEVRQAMAVVLGDPPRLAVAVVLHREVAPDHLRQQLRDSLPDYMIPASLHTLDSLPSSINGKADRAALRQQLLACRGAETDSTGEAPQGTTEQEMAALWSEILQRPVVDRHIDFFLLGGDSLSATRLIEAVKRQRTGNRSLTLRELFAHPSIAELCAYLIAPGEAPQHPHATHFEEGSL</sequence>
<dbReference type="NCBIfam" id="TIGR01733">
    <property type="entry name" value="AA-adenyl-dom"/>
    <property type="match status" value="2"/>
</dbReference>
<dbReference type="PROSITE" id="PS50075">
    <property type="entry name" value="CARRIER"/>
    <property type="match status" value="3"/>
</dbReference>
<accession>A0ABY1STC4</accession>
<keyword evidence="5" id="KW-0436">Ligase</keyword>
<evidence type="ECO:0000259" key="6">
    <source>
        <dbReference type="PROSITE" id="PS50075"/>
    </source>
</evidence>
<dbReference type="Pfam" id="PF13193">
    <property type="entry name" value="AMP-binding_C"/>
    <property type="match status" value="2"/>
</dbReference>
<evidence type="ECO:0000256" key="5">
    <source>
        <dbReference type="ARBA" id="ARBA00022598"/>
    </source>
</evidence>
<dbReference type="PANTHER" id="PTHR45527">
    <property type="entry name" value="NONRIBOSOMAL PEPTIDE SYNTHETASE"/>
    <property type="match status" value="1"/>
</dbReference>
<dbReference type="CDD" id="cd12114">
    <property type="entry name" value="A_NRPS_TlmIV_like"/>
    <property type="match status" value="2"/>
</dbReference>
<dbReference type="InterPro" id="IPR057737">
    <property type="entry name" value="Condensation_MtbB-like"/>
</dbReference>
<dbReference type="InterPro" id="IPR025110">
    <property type="entry name" value="AMP-bd_C"/>
</dbReference>
<dbReference type="Pfam" id="PF00550">
    <property type="entry name" value="PP-binding"/>
    <property type="match status" value="2"/>
</dbReference>
<dbReference type="Proteomes" id="UP000198309">
    <property type="component" value="Unassembled WGS sequence"/>
</dbReference>
<keyword evidence="3" id="KW-0596">Phosphopantetheine</keyword>
<reference evidence="7 8" key="1">
    <citation type="submission" date="2017-06" db="EMBL/GenBank/DDBJ databases">
        <authorList>
            <person name="Varghese N."/>
            <person name="Submissions S."/>
        </authorList>
    </citation>
    <scope>NUCLEOTIDE SEQUENCE [LARGE SCALE GENOMIC DNA]</scope>
    <source>
        <strain evidence="7 8">RLD-1</strain>
    </source>
</reference>
<keyword evidence="4" id="KW-0597">Phosphoprotein</keyword>
<dbReference type="CDD" id="cd19535">
    <property type="entry name" value="Cyc_NRPS"/>
    <property type="match status" value="2"/>
</dbReference>
<dbReference type="Pfam" id="PF00501">
    <property type="entry name" value="AMP-binding"/>
    <property type="match status" value="2"/>
</dbReference>
<feature type="domain" description="Carrier" evidence="6">
    <location>
        <begin position="1026"/>
        <end position="1102"/>
    </location>
</feature>
<dbReference type="PROSITE" id="PS00455">
    <property type="entry name" value="AMP_BINDING"/>
    <property type="match status" value="2"/>
</dbReference>
<dbReference type="Gene3D" id="3.30.559.10">
    <property type="entry name" value="Chloramphenicol acetyltransferase-like domain"/>
    <property type="match status" value="2"/>
</dbReference>
<feature type="domain" description="Carrier" evidence="6">
    <location>
        <begin position="2054"/>
        <end position="2131"/>
    </location>
</feature>
<name>A0ABY1STC4_9PSED</name>
<dbReference type="SUPFAM" id="SSF47336">
    <property type="entry name" value="ACP-like"/>
    <property type="match status" value="3"/>
</dbReference>
<evidence type="ECO:0000256" key="4">
    <source>
        <dbReference type="ARBA" id="ARBA00022553"/>
    </source>
</evidence>